<dbReference type="Gramene" id="CDY42455">
    <property type="protein sequence ID" value="CDY42455"/>
    <property type="gene ID" value="GSBRNA2T00074878001"/>
</dbReference>
<reference evidence="2" key="2">
    <citation type="submission" date="2014-06" db="EMBL/GenBank/DDBJ databases">
        <authorList>
            <person name="Genoscope - CEA"/>
        </authorList>
    </citation>
    <scope>NUCLEOTIDE SEQUENCE</scope>
</reference>
<dbReference type="AlphaFoldDB" id="A0A078HVC8"/>
<evidence type="ECO:0000313" key="2">
    <source>
        <dbReference type="EMBL" id="CDY42455.1"/>
    </source>
</evidence>
<protein>
    <submittedName>
        <fullName evidence="1">(rape) hypothetical protein</fullName>
    </submittedName>
    <submittedName>
        <fullName evidence="2">BnaA10g08310D protein</fullName>
    </submittedName>
</protein>
<proteinExistence type="predicted"/>
<dbReference type="EMBL" id="HG994364">
    <property type="protein sequence ID" value="CAF2326370.1"/>
    <property type="molecule type" value="Genomic_DNA"/>
</dbReference>
<organism evidence="2 3">
    <name type="scientific">Brassica napus</name>
    <name type="common">Rape</name>
    <dbReference type="NCBI Taxonomy" id="3708"/>
    <lineage>
        <taxon>Eukaryota</taxon>
        <taxon>Viridiplantae</taxon>
        <taxon>Streptophyta</taxon>
        <taxon>Embryophyta</taxon>
        <taxon>Tracheophyta</taxon>
        <taxon>Spermatophyta</taxon>
        <taxon>Magnoliopsida</taxon>
        <taxon>eudicotyledons</taxon>
        <taxon>Gunneridae</taxon>
        <taxon>Pentapetalae</taxon>
        <taxon>rosids</taxon>
        <taxon>malvids</taxon>
        <taxon>Brassicales</taxon>
        <taxon>Brassicaceae</taxon>
        <taxon>Brassiceae</taxon>
        <taxon>Brassica</taxon>
    </lineage>
</organism>
<dbReference type="Proteomes" id="UP001295469">
    <property type="component" value="Chromosome A10"/>
</dbReference>
<reference evidence="2 3" key="1">
    <citation type="journal article" date="2014" name="Science">
        <title>Plant genetics. Early allopolyploid evolution in the post-Neolithic Brassica napus oilseed genome.</title>
        <authorList>
            <person name="Chalhoub B."/>
            <person name="Denoeud F."/>
            <person name="Liu S."/>
            <person name="Parkin I.A."/>
            <person name="Tang H."/>
            <person name="Wang X."/>
            <person name="Chiquet J."/>
            <person name="Belcram H."/>
            <person name="Tong C."/>
            <person name="Samans B."/>
            <person name="Correa M."/>
            <person name="Da Silva C."/>
            <person name="Just J."/>
            <person name="Falentin C."/>
            <person name="Koh C.S."/>
            <person name="Le Clainche I."/>
            <person name="Bernard M."/>
            <person name="Bento P."/>
            <person name="Noel B."/>
            <person name="Labadie K."/>
            <person name="Alberti A."/>
            <person name="Charles M."/>
            <person name="Arnaud D."/>
            <person name="Guo H."/>
            <person name="Daviaud C."/>
            <person name="Alamery S."/>
            <person name="Jabbari K."/>
            <person name="Zhao M."/>
            <person name="Edger P.P."/>
            <person name="Chelaifa H."/>
            <person name="Tack D."/>
            <person name="Lassalle G."/>
            <person name="Mestiri I."/>
            <person name="Schnel N."/>
            <person name="Le Paslier M.C."/>
            <person name="Fan G."/>
            <person name="Renault V."/>
            <person name="Bayer P.E."/>
            <person name="Golicz A.A."/>
            <person name="Manoli S."/>
            <person name="Lee T.H."/>
            <person name="Thi V.H."/>
            <person name="Chalabi S."/>
            <person name="Hu Q."/>
            <person name="Fan C."/>
            <person name="Tollenaere R."/>
            <person name="Lu Y."/>
            <person name="Battail C."/>
            <person name="Shen J."/>
            <person name="Sidebottom C.H."/>
            <person name="Wang X."/>
            <person name="Canaguier A."/>
            <person name="Chauveau A."/>
            <person name="Berard A."/>
            <person name="Deniot G."/>
            <person name="Guan M."/>
            <person name="Liu Z."/>
            <person name="Sun F."/>
            <person name="Lim Y.P."/>
            <person name="Lyons E."/>
            <person name="Town C.D."/>
            <person name="Bancroft I."/>
            <person name="Wang X."/>
            <person name="Meng J."/>
            <person name="Ma J."/>
            <person name="Pires J.C."/>
            <person name="King G.J."/>
            <person name="Brunel D."/>
            <person name="Delourme R."/>
            <person name="Renard M."/>
            <person name="Aury J.M."/>
            <person name="Adams K.L."/>
            <person name="Batley J."/>
            <person name="Snowdon R.J."/>
            <person name="Tost J."/>
            <person name="Edwards D."/>
            <person name="Zhou Y."/>
            <person name="Hua W."/>
            <person name="Sharpe A.G."/>
            <person name="Paterson A.H."/>
            <person name="Guan C."/>
            <person name="Wincker P."/>
        </authorList>
    </citation>
    <scope>NUCLEOTIDE SEQUENCE [LARGE SCALE GENOMIC DNA]</scope>
    <source>
        <strain evidence="3">cv. Darmor-bzh</strain>
    </source>
</reference>
<name>A0A078HVC8_BRANA</name>
<dbReference type="PaxDb" id="3708-A0A078HVC8"/>
<dbReference type="Proteomes" id="UP000028999">
    <property type="component" value="Unassembled WGS sequence"/>
</dbReference>
<gene>
    <name evidence="2" type="primary">BnaA10g08310D</name>
    <name evidence="1" type="ORF">DARMORV10_A10P11720.1</name>
    <name evidence="2" type="ORF">GSBRNA2T00074878001</name>
</gene>
<accession>A0A078HVC8</accession>
<keyword evidence="3" id="KW-1185">Reference proteome</keyword>
<evidence type="ECO:0000313" key="3">
    <source>
        <dbReference type="Proteomes" id="UP000028999"/>
    </source>
</evidence>
<sequence>MFRFPTFFFNSYQPYRKSDPYFGSITCGPSFNPALRVSDLIDPVSRNWKRDLLLKLVIPADIPLITSLRPSRSPPLNNYCWNHTKSGAYSVKSGYALAMEEIETLEADQRTYHALRAYSRAPQFTAT</sequence>
<reference evidence="1" key="3">
    <citation type="submission" date="2021-01" db="EMBL/GenBank/DDBJ databases">
        <authorList>
            <consortium name="Genoscope - CEA"/>
            <person name="William W."/>
        </authorList>
    </citation>
    <scope>NUCLEOTIDE SEQUENCE</scope>
</reference>
<evidence type="ECO:0000313" key="1">
    <source>
        <dbReference type="EMBL" id="CAF2326370.1"/>
    </source>
</evidence>
<dbReference type="EMBL" id="LK032525">
    <property type="protein sequence ID" value="CDY42455.1"/>
    <property type="molecule type" value="Genomic_DNA"/>
</dbReference>